<gene>
    <name evidence="3" type="ORF">AS572_12640</name>
    <name evidence="2" type="ORF">SAMEA70245418_02314</name>
</gene>
<evidence type="ECO:0000313" key="4">
    <source>
        <dbReference type="Proteomes" id="UP000197894"/>
    </source>
</evidence>
<dbReference type="Pfam" id="PF18623">
    <property type="entry name" value="TnsE_C"/>
    <property type="match status" value="1"/>
</dbReference>
<organism evidence="2 5">
    <name type="scientific">Staphylococcus aureus</name>
    <dbReference type="NCBI Taxonomy" id="1280"/>
    <lineage>
        <taxon>Bacteria</taxon>
        <taxon>Bacillati</taxon>
        <taxon>Bacillota</taxon>
        <taxon>Bacilli</taxon>
        <taxon>Bacillales</taxon>
        <taxon>Staphylococcaceae</taxon>
        <taxon>Staphylococcus</taxon>
    </lineage>
</organism>
<feature type="domain" description="TnsE C-terminal" evidence="1">
    <location>
        <begin position="2"/>
        <end position="121"/>
    </location>
</feature>
<sequence>MQELEDYKEVQLIIIQMSSLPIGDGKRVFSYLEDGVTPRQYALATVSLFNGNEFKILEVERENCALSMLILSSTGLVNWNPLIDSLLLNLVNSSGTWVKESLEILERSNVIIQKAKHSKKEYAHRAKLLIHKML</sequence>
<evidence type="ECO:0000313" key="2">
    <source>
        <dbReference type="EMBL" id="CAC8531101.1"/>
    </source>
</evidence>
<dbReference type="InterPro" id="IPR041419">
    <property type="entry name" value="TnsE_C"/>
</dbReference>
<evidence type="ECO:0000313" key="5">
    <source>
        <dbReference type="Proteomes" id="UP000507408"/>
    </source>
</evidence>
<reference evidence="3 4" key="1">
    <citation type="journal article" date="2017" name="BMC Genomics">
        <title>Prophages and adaptation of Staphylococcus aureus ST398 to the human clinic.</title>
        <authorList>
            <consortium name="Regional Infection Control Group of the Centre Region"/>
            <person name="Diene S.M."/>
            <person name="Corvaglia A.R."/>
            <person name="Francois P."/>
            <person name="van der Mee-Marquet N."/>
        </authorList>
    </citation>
    <scope>NUCLEOTIDE SEQUENCE [LARGE SCALE GENOMIC DNA]</scope>
    <source>
        <strain evidence="3 4">SA13-246</strain>
    </source>
</reference>
<dbReference type="RefSeq" id="WP_001156920.1">
    <property type="nucleotide sequence ID" value="NZ_AP024311.1"/>
</dbReference>
<name>A0A2S6DMZ0_STAAU</name>
<reference evidence="2 5" key="2">
    <citation type="submission" date="2020-06" db="EMBL/GenBank/DDBJ databases">
        <authorList>
            <consortium name="Pathogen Informatics"/>
        </authorList>
    </citation>
    <scope>NUCLEOTIDE SEQUENCE [LARGE SCALE GENOMIC DNA]</scope>
    <source>
        <strain evidence="2 5">MOS222</strain>
    </source>
</reference>
<dbReference type="EMBL" id="CAIIKR010000007">
    <property type="protein sequence ID" value="CAC8531101.1"/>
    <property type="molecule type" value="Genomic_DNA"/>
</dbReference>
<dbReference type="Proteomes" id="UP000197894">
    <property type="component" value="Unassembled WGS sequence"/>
</dbReference>
<dbReference type="EMBL" id="LNJK01000011">
    <property type="protein sequence ID" value="OWT14387.1"/>
    <property type="molecule type" value="Genomic_DNA"/>
</dbReference>
<evidence type="ECO:0000259" key="1">
    <source>
        <dbReference type="Pfam" id="PF18623"/>
    </source>
</evidence>
<protein>
    <recommendedName>
        <fullName evidence="1">TnsE C-terminal domain-containing protein</fullName>
    </recommendedName>
</protein>
<dbReference type="Proteomes" id="UP000507408">
    <property type="component" value="Unassembled WGS sequence"/>
</dbReference>
<evidence type="ECO:0000313" key="3">
    <source>
        <dbReference type="EMBL" id="OWT14387.1"/>
    </source>
</evidence>
<dbReference type="AlphaFoldDB" id="A0A2S6DMZ0"/>
<comment type="caution">
    <text evidence="2">The sequence shown here is derived from an EMBL/GenBank/DDBJ whole genome shotgun (WGS) entry which is preliminary data.</text>
</comment>
<accession>A0A2S6DMZ0</accession>
<proteinExistence type="predicted"/>